<reference evidence="5" key="1">
    <citation type="submission" date="2022-12" db="EMBL/GenBank/DDBJ databases">
        <authorList>
            <person name="Petersen C."/>
        </authorList>
    </citation>
    <scope>NUCLEOTIDE SEQUENCE</scope>
    <source>
        <strain evidence="5">IBT 35673</strain>
    </source>
</reference>
<dbReference type="InterPro" id="IPR021858">
    <property type="entry name" value="Fun_TF"/>
</dbReference>
<evidence type="ECO:0000256" key="1">
    <source>
        <dbReference type="ARBA" id="ARBA00023015"/>
    </source>
</evidence>
<dbReference type="Proteomes" id="UP001147695">
    <property type="component" value="Unassembled WGS sequence"/>
</dbReference>
<dbReference type="GO" id="GO:0008270">
    <property type="term" value="F:zinc ion binding"/>
    <property type="evidence" value="ECO:0007669"/>
    <property type="project" value="InterPro"/>
</dbReference>
<dbReference type="InterPro" id="IPR001138">
    <property type="entry name" value="Zn2Cys6_DnaBD"/>
</dbReference>
<evidence type="ECO:0000256" key="2">
    <source>
        <dbReference type="ARBA" id="ARBA00023163"/>
    </source>
</evidence>
<dbReference type="EMBL" id="JAPZBQ010000001">
    <property type="protein sequence ID" value="KAJ5352012.1"/>
    <property type="molecule type" value="Genomic_DNA"/>
</dbReference>
<dbReference type="Pfam" id="PF11951">
    <property type="entry name" value="Fungal_trans_2"/>
    <property type="match status" value="1"/>
</dbReference>
<keyword evidence="3" id="KW-0539">Nucleus</keyword>
<dbReference type="CDD" id="cd00067">
    <property type="entry name" value="GAL4"/>
    <property type="match status" value="1"/>
</dbReference>
<dbReference type="PANTHER" id="PTHR38791">
    <property type="entry name" value="ZN(II)2CYS6 TRANSCRIPTION FACTOR (EUROFUNG)-RELATED-RELATED"/>
    <property type="match status" value="1"/>
</dbReference>
<evidence type="ECO:0008006" key="7">
    <source>
        <dbReference type="Google" id="ProtNLM"/>
    </source>
</evidence>
<gene>
    <name evidence="5" type="ORF">N7452_000986</name>
</gene>
<evidence type="ECO:0000313" key="6">
    <source>
        <dbReference type="Proteomes" id="UP001147695"/>
    </source>
</evidence>
<proteinExistence type="predicted"/>
<dbReference type="InterPro" id="IPR053175">
    <property type="entry name" value="DHMBA_Reg_Transcription_Factor"/>
</dbReference>
<keyword evidence="1" id="KW-0805">Transcription regulation</keyword>
<dbReference type="AlphaFoldDB" id="A0A9W9R1H1"/>
<evidence type="ECO:0000256" key="3">
    <source>
        <dbReference type="ARBA" id="ARBA00023242"/>
    </source>
</evidence>
<comment type="caution">
    <text evidence="5">The sequence shown here is derived from an EMBL/GenBank/DDBJ whole genome shotgun (WGS) entry which is preliminary data.</text>
</comment>
<sequence>MLIGEKCDRSSPVCSRCERGRRDCVYPDMFDSAHRDQRVVAKASAETKWRQRVGNPSATQTQPDRDGKPISDPLLGAPHVGLRDNLHDLAYQRFVYDFLTPSGFHSPAKGTFSRLDTLYSRAPPDSCLFCAVTAVSYANFYGRLKSEEARLASGVYYGKTLQKLTGLMDTNPTGFTGDGILVVMLVLGLYETLASTRRDGTWITHMRGTQSIIASRDKSSNEGNGIVASLCLHLLVYYISERVSPPSYFHQWLAQVPPSFGNKATLSKYMAEVATRCAKLKEIDKINGFLPQDSGPLDAALSLDAQLQTWALHMPESRSSTIIPVNPSEYPPWASELFSSPGAPKMTEAFSDPLAASDWNMYRATRIQLNLSLLASLDAFPQCSDVFYATRLKSRVLDNIYTLSSEITSSVPHLLLSTREPTSSYPQSTEAIHGLRGWTVMWPVSIAFSCYRNGSIPDLDSQKEWLGTVLRFLRDSMGIAKAQAFLEAYG</sequence>
<reference evidence="5" key="2">
    <citation type="journal article" date="2023" name="IMA Fungus">
        <title>Comparative genomic study of the Penicillium genus elucidates a diverse pangenome and 15 lateral gene transfer events.</title>
        <authorList>
            <person name="Petersen C."/>
            <person name="Sorensen T."/>
            <person name="Nielsen M.R."/>
            <person name="Sondergaard T.E."/>
            <person name="Sorensen J.L."/>
            <person name="Fitzpatrick D.A."/>
            <person name="Frisvad J.C."/>
            <person name="Nielsen K.L."/>
        </authorList>
    </citation>
    <scope>NUCLEOTIDE SEQUENCE</scope>
    <source>
        <strain evidence="5">IBT 35673</strain>
    </source>
</reference>
<organism evidence="5 6">
    <name type="scientific">Penicillium brevicompactum</name>
    <dbReference type="NCBI Taxonomy" id="5074"/>
    <lineage>
        <taxon>Eukaryota</taxon>
        <taxon>Fungi</taxon>
        <taxon>Dikarya</taxon>
        <taxon>Ascomycota</taxon>
        <taxon>Pezizomycotina</taxon>
        <taxon>Eurotiomycetes</taxon>
        <taxon>Eurotiomycetidae</taxon>
        <taxon>Eurotiales</taxon>
        <taxon>Aspergillaceae</taxon>
        <taxon>Penicillium</taxon>
    </lineage>
</organism>
<protein>
    <recommendedName>
        <fullName evidence="7">Zn(2)-C6 fungal-type domain-containing protein</fullName>
    </recommendedName>
</protein>
<accession>A0A9W9R1H1</accession>
<evidence type="ECO:0000256" key="4">
    <source>
        <dbReference type="SAM" id="MobiDB-lite"/>
    </source>
</evidence>
<dbReference type="PANTHER" id="PTHR38791:SF12">
    <property type="entry name" value="TRANSCRIPTION FACTOR DOMAIN-CONTAINING PROTEIN-RELATED"/>
    <property type="match status" value="1"/>
</dbReference>
<name>A0A9W9R1H1_PENBR</name>
<evidence type="ECO:0000313" key="5">
    <source>
        <dbReference type="EMBL" id="KAJ5352012.1"/>
    </source>
</evidence>
<feature type="region of interest" description="Disordered" evidence="4">
    <location>
        <begin position="44"/>
        <end position="72"/>
    </location>
</feature>
<dbReference type="GO" id="GO:0000981">
    <property type="term" value="F:DNA-binding transcription factor activity, RNA polymerase II-specific"/>
    <property type="evidence" value="ECO:0007669"/>
    <property type="project" value="InterPro"/>
</dbReference>
<keyword evidence="2" id="KW-0804">Transcription</keyword>